<evidence type="ECO:0000259" key="10">
    <source>
        <dbReference type="PROSITE" id="PS51285"/>
    </source>
</evidence>
<evidence type="ECO:0000256" key="1">
    <source>
        <dbReference type="ARBA" id="ARBA00022527"/>
    </source>
</evidence>
<dbReference type="InterPro" id="IPR000961">
    <property type="entry name" value="AGC-kinase_C"/>
</dbReference>
<dbReference type="FunFam" id="3.30.200.20:FF:000042">
    <property type="entry name" value="Aurora kinase A"/>
    <property type="match status" value="1"/>
</dbReference>
<dbReference type="SUPFAM" id="SSF56112">
    <property type="entry name" value="Protein kinase-like (PK-like)"/>
    <property type="match status" value="1"/>
</dbReference>
<evidence type="ECO:0000259" key="9">
    <source>
        <dbReference type="PROSITE" id="PS50011"/>
    </source>
</evidence>
<dbReference type="GO" id="GO:0004674">
    <property type="term" value="F:protein serine/threonine kinase activity"/>
    <property type="evidence" value="ECO:0007669"/>
    <property type="project" value="UniProtKB-KW"/>
</dbReference>
<feature type="region of interest" description="Disordered" evidence="8">
    <location>
        <begin position="116"/>
        <end position="154"/>
    </location>
</feature>
<dbReference type="PROSITE" id="PS00107">
    <property type="entry name" value="PROTEIN_KINASE_ATP"/>
    <property type="match status" value="1"/>
</dbReference>
<organism evidence="11 12">
    <name type="scientific">Giardia duodenalis assemblage B</name>
    <dbReference type="NCBI Taxonomy" id="1394984"/>
    <lineage>
        <taxon>Eukaryota</taxon>
        <taxon>Metamonada</taxon>
        <taxon>Diplomonadida</taxon>
        <taxon>Hexamitidae</taxon>
        <taxon>Giardiinae</taxon>
        <taxon>Giardia</taxon>
    </lineage>
</organism>
<dbReference type="PROSITE" id="PS50011">
    <property type="entry name" value="PROTEIN_KINASE_DOM"/>
    <property type="match status" value="1"/>
</dbReference>
<dbReference type="PANTHER" id="PTHR24351">
    <property type="entry name" value="RIBOSOMAL PROTEIN S6 KINASE"/>
    <property type="match status" value="1"/>
</dbReference>
<evidence type="ECO:0000313" key="12">
    <source>
        <dbReference type="Proteomes" id="UP000070089"/>
    </source>
</evidence>
<accession>A0A132NYB5</accession>
<sequence length="587" mass="66115">MSDTDVRIKYAVTKTSSRGKKQPRSLVLTSKSVQNMMGNSIQWERPVQEIYGIHRSTKEPKAFVISFLQTYRFDVESADQVSSIVSAFQRLNLGEVFVDDKIGAYGLQADKGKGYKKGHVNISSDEEGDTGPAGAVSQVSDAPVSSTGQKDRHRTTILEDDLDENIEYVEDSRMLAHQIETLPEAEVLETFCNPVAAYKFVRPPIFPQVPPSHAKVMRPQNFELVSVVGKGSFGKVFLVRRVEDNRFFAMKVLKKRNVLDRRQLEHLKAEHNILQSFNHPNMIKLYHSFQTRTRLFLVTTFATGGELFYHLKKIGRFPEPLAVFYLAQIVLVIEYLHKHDIVFRDMKPENLLLDNHGNILLTDFGLSKTGISADNSGGAGVCSGSFCGTPDYLSGEIISGVPHGKMVDIWALGALLFEMLVGSAPFSYASSTSTHGGNARSELYRRILKNIIVFPTFISAECKSFIAKCLSRRPKDRPNFEEIKKHEVFRKNKIDFDKLYRKEIQPPFKPKLEQACILAVDGKLLKNPLDNVYRYIAPEALVVNFDAKFTSESPILPPSTQSDSVSIQEDKNFKDFAWTAQDAFDKP</sequence>
<dbReference type="Gene3D" id="1.10.510.10">
    <property type="entry name" value="Transferase(Phosphotransferase) domain 1"/>
    <property type="match status" value="1"/>
</dbReference>
<comment type="caution">
    <text evidence="11">The sequence shown here is derived from an EMBL/GenBank/DDBJ whole genome shotgun (WGS) entry which is preliminary data.</text>
</comment>
<dbReference type="FunFam" id="1.10.510.10:FF:001322">
    <property type="entry name" value="Kinase, AGC AKT"/>
    <property type="match status" value="1"/>
</dbReference>
<keyword evidence="6 7" id="KW-0067">ATP-binding</keyword>
<gene>
    <name evidence="11" type="ORF">QR46_0946</name>
</gene>
<evidence type="ECO:0000256" key="7">
    <source>
        <dbReference type="PROSITE-ProRule" id="PRU10141"/>
    </source>
</evidence>
<dbReference type="Pfam" id="PF00433">
    <property type="entry name" value="Pkinase_C"/>
    <property type="match status" value="1"/>
</dbReference>
<dbReference type="SMART" id="SM00220">
    <property type="entry name" value="S_TKc"/>
    <property type="match status" value="1"/>
</dbReference>
<reference evidence="11 12" key="1">
    <citation type="journal article" date="2015" name="Mol. Biochem. Parasitol.">
        <title>Identification of polymorphic genes for use in assemblage B genotyping assays through comparative genomics of multiple assemblage B Giardia duodenalis isolates.</title>
        <authorList>
            <person name="Wielinga C."/>
            <person name="Thompson R.C."/>
            <person name="Monis P."/>
            <person name="Ryan U."/>
        </authorList>
    </citation>
    <scope>NUCLEOTIDE SEQUENCE [LARGE SCALE GENOMIC DNA]</scope>
    <source>
        <strain evidence="11 12">BAH15c1</strain>
    </source>
</reference>
<feature type="binding site" evidence="7">
    <location>
        <position position="251"/>
    </location>
    <ligand>
        <name>ATP</name>
        <dbReference type="ChEBI" id="CHEBI:30616"/>
    </ligand>
</feature>
<dbReference type="InterPro" id="IPR017892">
    <property type="entry name" value="Pkinase_C"/>
</dbReference>
<evidence type="ECO:0000256" key="4">
    <source>
        <dbReference type="ARBA" id="ARBA00022741"/>
    </source>
</evidence>
<dbReference type="VEuPathDB" id="GiardiaDB:QR46_0946"/>
<name>A0A132NYB5_GIAIN</name>
<evidence type="ECO:0000256" key="8">
    <source>
        <dbReference type="SAM" id="MobiDB-lite"/>
    </source>
</evidence>
<feature type="domain" description="Protein kinase" evidence="9">
    <location>
        <begin position="222"/>
        <end position="489"/>
    </location>
</feature>
<keyword evidence="5 11" id="KW-0418">Kinase</keyword>
<dbReference type="OrthoDB" id="63267at2759"/>
<dbReference type="GO" id="GO:0005524">
    <property type="term" value="F:ATP binding"/>
    <property type="evidence" value="ECO:0007669"/>
    <property type="project" value="UniProtKB-UniRule"/>
</dbReference>
<protein>
    <submittedName>
        <fullName evidence="11">Kinase/ AGC AKT/ Serine/threonine protein kinase</fullName>
    </submittedName>
</protein>
<evidence type="ECO:0000256" key="3">
    <source>
        <dbReference type="ARBA" id="ARBA00022679"/>
    </source>
</evidence>
<dbReference type="Gene3D" id="3.30.200.20">
    <property type="entry name" value="Phosphorylase Kinase, domain 1"/>
    <property type="match status" value="1"/>
</dbReference>
<keyword evidence="4 7" id="KW-0547">Nucleotide-binding</keyword>
<dbReference type="InterPro" id="IPR045270">
    <property type="entry name" value="STKc_AGC"/>
</dbReference>
<dbReference type="Proteomes" id="UP000070089">
    <property type="component" value="Unassembled WGS sequence"/>
</dbReference>
<dbReference type="PROSITE" id="PS51285">
    <property type="entry name" value="AGC_KINASE_CTER"/>
    <property type="match status" value="1"/>
</dbReference>
<evidence type="ECO:0000256" key="2">
    <source>
        <dbReference type="ARBA" id="ARBA00022553"/>
    </source>
</evidence>
<dbReference type="EMBL" id="JXTI01000016">
    <property type="protein sequence ID" value="KWX15058.1"/>
    <property type="molecule type" value="Genomic_DNA"/>
</dbReference>
<keyword evidence="3" id="KW-0808">Transferase</keyword>
<proteinExistence type="predicted"/>
<dbReference type="InterPro" id="IPR017441">
    <property type="entry name" value="Protein_kinase_ATP_BS"/>
</dbReference>
<feature type="compositionally biased region" description="Polar residues" evidence="8">
    <location>
        <begin position="137"/>
        <end position="148"/>
    </location>
</feature>
<evidence type="ECO:0000256" key="6">
    <source>
        <dbReference type="ARBA" id="ARBA00022840"/>
    </source>
</evidence>
<keyword evidence="2" id="KW-0597">Phosphoprotein</keyword>
<feature type="domain" description="AGC-kinase C-terminal" evidence="10">
    <location>
        <begin position="492"/>
        <end position="587"/>
    </location>
</feature>
<dbReference type="AlphaFoldDB" id="A0A132NYB5"/>
<evidence type="ECO:0000313" key="11">
    <source>
        <dbReference type="EMBL" id="KWX15058.1"/>
    </source>
</evidence>
<keyword evidence="1 11" id="KW-0723">Serine/threonine-protein kinase</keyword>
<dbReference type="Pfam" id="PF00069">
    <property type="entry name" value="Pkinase"/>
    <property type="match status" value="1"/>
</dbReference>
<dbReference type="InterPro" id="IPR000719">
    <property type="entry name" value="Prot_kinase_dom"/>
</dbReference>
<dbReference type="InterPro" id="IPR011009">
    <property type="entry name" value="Kinase-like_dom_sf"/>
</dbReference>
<dbReference type="CDD" id="cd05123">
    <property type="entry name" value="STKc_AGC"/>
    <property type="match status" value="1"/>
</dbReference>
<evidence type="ECO:0000256" key="5">
    <source>
        <dbReference type="ARBA" id="ARBA00022777"/>
    </source>
</evidence>